<name>A0A6J6G756_9ZZZZ</name>
<sequence length="71" mass="7976">MIRVSVEISQVEVGNWFASGILPIEGESSAFQTGDTSLDNLRVRYVDAIKWATSTDEIEFVEVFVNQNQHT</sequence>
<accession>A0A6J6G756</accession>
<evidence type="ECO:0000313" key="1">
    <source>
        <dbReference type="EMBL" id="CAB4597222.1"/>
    </source>
</evidence>
<gene>
    <name evidence="1" type="ORF">UFOPK1773_01171</name>
</gene>
<organism evidence="1">
    <name type="scientific">freshwater metagenome</name>
    <dbReference type="NCBI Taxonomy" id="449393"/>
    <lineage>
        <taxon>unclassified sequences</taxon>
        <taxon>metagenomes</taxon>
        <taxon>ecological metagenomes</taxon>
    </lineage>
</organism>
<proteinExistence type="predicted"/>
<dbReference type="AlphaFoldDB" id="A0A6J6G756"/>
<dbReference type="EMBL" id="CAEZUA010000109">
    <property type="protein sequence ID" value="CAB4597222.1"/>
    <property type="molecule type" value="Genomic_DNA"/>
</dbReference>
<reference evidence="1" key="1">
    <citation type="submission" date="2020-05" db="EMBL/GenBank/DDBJ databases">
        <authorList>
            <person name="Chiriac C."/>
            <person name="Salcher M."/>
            <person name="Ghai R."/>
            <person name="Kavagutti S V."/>
        </authorList>
    </citation>
    <scope>NUCLEOTIDE SEQUENCE</scope>
</reference>
<protein>
    <submittedName>
        <fullName evidence="1">Unannotated protein</fullName>
    </submittedName>
</protein>